<evidence type="ECO:0000256" key="1">
    <source>
        <dbReference type="ARBA" id="ARBA00004924"/>
    </source>
</evidence>
<sequence>MSLLDFAGKTVWVTGAGRGIGLEVANQFLNLGANVIGFDLAFDETSYEFECITLDISDEQRVKSLVDHVLLKHPVLDVLVNAAGILRMASVEETSWQDFSDCINVNAGGAFLMIKHTMARFKQQRHGAIVTVSSNAAKVPRANMMAYCASKAALSSLSHTAGLELAPYGVRCNLVCPGSTDTPMQRQLWHDDQAEANTIKGFPEQFKLGIPLGKIAVPSDIAQVVVFFASPMANHITMQDVVVDGGATLNA</sequence>
<dbReference type="Proteomes" id="UP000252086">
    <property type="component" value="Unassembled WGS sequence"/>
</dbReference>
<comment type="caution">
    <text evidence="9">The sequence shown here is derived from an EMBL/GenBank/DDBJ whole genome shotgun (WGS) entry which is preliminary data.</text>
</comment>
<keyword evidence="10" id="KW-1185">Reference proteome</keyword>
<evidence type="ECO:0000256" key="4">
    <source>
        <dbReference type="ARBA" id="ARBA00023027"/>
    </source>
</evidence>
<dbReference type="SUPFAM" id="SSF51735">
    <property type="entry name" value="NAD(P)-binding Rossmann-fold domains"/>
    <property type="match status" value="1"/>
</dbReference>
<dbReference type="PANTHER" id="PTHR24321">
    <property type="entry name" value="DEHYDROGENASES, SHORT CHAIN"/>
    <property type="match status" value="1"/>
</dbReference>
<evidence type="ECO:0000313" key="9">
    <source>
        <dbReference type="EMBL" id="RBO83869.1"/>
    </source>
</evidence>
<name>A0A366D2X5_9GAMM</name>
<dbReference type="InterPro" id="IPR003560">
    <property type="entry name" value="DHB_DH"/>
</dbReference>
<dbReference type="AlphaFoldDB" id="A0A366D2X5"/>
<proteinExistence type="inferred from homology"/>
<dbReference type="InterPro" id="IPR020904">
    <property type="entry name" value="Sc_DH/Rdtase_CS"/>
</dbReference>
<comment type="catalytic activity">
    <reaction evidence="5">
        <text>(2S,3S)-2,3-dihydroxy-2,3-dihydrobenzoate + NAD(+) = 2,3-dihydroxybenzoate + NADH + H(+)</text>
        <dbReference type="Rhea" id="RHEA:23824"/>
        <dbReference type="ChEBI" id="CHEBI:15378"/>
        <dbReference type="ChEBI" id="CHEBI:36654"/>
        <dbReference type="ChEBI" id="CHEBI:57540"/>
        <dbReference type="ChEBI" id="CHEBI:57945"/>
        <dbReference type="ChEBI" id="CHEBI:58764"/>
        <dbReference type="EC" id="1.3.1.28"/>
    </reaction>
</comment>
<dbReference type="InterPro" id="IPR036291">
    <property type="entry name" value="NAD(P)-bd_dom_sf"/>
</dbReference>
<dbReference type="OrthoDB" id="9810734at2"/>
<dbReference type="GO" id="GO:0019290">
    <property type="term" value="P:siderophore biosynthetic process"/>
    <property type="evidence" value="ECO:0007669"/>
    <property type="project" value="InterPro"/>
</dbReference>
<accession>A0A366D2X5</accession>
<dbReference type="FunFam" id="3.40.50.720:FF:000160">
    <property type="entry name" value="2,3-dihydro-2,3-dihydroxybenzoate dehydrogenase"/>
    <property type="match status" value="1"/>
</dbReference>
<evidence type="ECO:0000256" key="6">
    <source>
        <dbReference type="ARBA" id="ARBA00066334"/>
    </source>
</evidence>
<dbReference type="NCBIfam" id="NF006074">
    <property type="entry name" value="PRK08220.1"/>
    <property type="match status" value="1"/>
</dbReference>
<reference evidence="9 10" key="1">
    <citation type="submission" date="2018-06" db="EMBL/GenBank/DDBJ databases">
        <title>Genomic Encyclopedia of Type Strains, Phase III (KMG-III): the genomes of soil and plant-associated and newly described type strains.</title>
        <authorList>
            <person name="Whitman W."/>
        </authorList>
    </citation>
    <scope>NUCLEOTIDE SEQUENCE [LARGE SCALE GENOMIC DNA]</scope>
    <source>
        <strain evidence="9 10">CECT 7732</strain>
    </source>
</reference>
<evidence type="ECO:0000313" key="10">
    <source>
        <dbReference type="Proteomes" id="UP000252086"/>
    </source>
</evidence>
<dbReference type="PRINTS" id="PR01397">
    <property type="entry name" value="DHBDHDRGNASE"/>
</dbReference>
<dbReference type="PROSITE" id="PS00061">
    <property type="entry name" value="ADH_SHORT"/>
    <property type="match status" value="1"/>
</dbReference>
<evidence type="ECO:0000256" key="5">
    <source>
        <dbReference type="ARBA" id="ARBA00052874"/>
    </source>
</evidence>
<comment type="pathway">
    <text evidence="1">Siderophore biosynthesis.</text>
</comment>
<dbReference type="NCBIfam" id="TIGR04316">
    <property type="entry name" value="dhbA_paeA"/>
    <property type="match status" value="1"/>
</dbReference>
<dbReference type="EC" id="1.3.1.28" evidence="6 8"/>
<keyword evidence="3" id="KW-0560">Oxidoreductase</keyword>
<dbReference type="InterPro" id="IPR002347">
    <property type="entry name" value="SDR_fam"/>
</dbReference>
<evidence type="ECO:0000256" key="8">
    <source>
        <dbReference type="NCBIfam" id="TIGR04316"/>
    </source>
</evidence>
<evidence type="ECO:0000256" key="2">
    <source>
        <dbReference type="ARBA" id="ARBA00006484"/>
    </source>
</evidence>
<dbReference type="PRINTS" id="PR00080">
    <property type="entry name" value="SDRFAMILY"/>
</dbReference>
<dbReference type="PANTHER" id="PTHR24321:SF13">
    <property type="entry name" value="2,3-DIHYDRO-2,3-DIHYDROXYBENZOATE DEHYDROGENASE"/>
    <property type="match status" value="1"/>
</dbReference>
<dbReference type="GO" id="GO:0008667">
    <property type="term" value="F:2,3-dihydro-2,3-dihydroxybenzoate dehydrogenase activity"/>
    <property type="evidence" value="ECO:0007669"/>
    <property type="project" value="UniProtKB-UniRule"/>
</dbReference>
<gene>
    <name evidence="9" type="ORF">DFP76_103143</name>
</gene>
<dbReference type="EMBL" id="QNRF01000003">
    <property type="protein sequence ID" value="RBO83869.1"/>
    <property type="molecule type" value="Genomic_DNA"/>
</dbReference>
<protein>
    <recommendedName>
        <fullName evidence="7 8">2,3-dihydro-2,3-dihydroxybenzoate dehydrogenase</fullName>
        <ecNumber evidence="6 8">1.3.1.28</ecNumber>
    </recommendedName>
</protein>
<dbReference type="Pfam" id="PF13561">
    <property type="entry name" value="adh_short_C2"/>
    <property type="match status" value="1"/>
</dbReference>
<dbReference type="RefSeq" id="WP_113873861.1">
    <property type="nucleotide sequence ID" value="NZ_QNRF01000003.1"/>
</dbReference>
<dbReference type="Gene3D" id="3.40.50.720">
    <property type="entry name" value="NAD(P)-binding Rossmann-like Domain"/>
    <property type="match status" value="1"/>
</dbReference>
<evidence type="ECO:0000256" key="3">
    <source>
        <dbReference type="ARBA" id="ARBA00023002"/>
    </source>
</evidence>
<organism evidence="9 10">
    <name type="scientific">Marinomonas aquiplantarum</name>
    <dbReference type="NCBI Taxonomy" id="491951"/>
    <lineage>
        <taxon>Bacteria</taxon>
        <taxon>Pseudomonadati</taxon>
        <taxon>Pseudomonadota</taxon>
        <taxon>Gammaproteobacteria</taxon>
        <taxon>Oceanospirillales</taxon>
        <taxon>Oceanospirillaceae</taxon>
        <taxon>Marinomonas</taxon>
    </lineage>
</organism>
<comment type="similarity">
    <text evidence="2">Belongs to the short-chain dehydrogenases/reductases (SDR) family.</text>
</comment>
<keyword evidence="4" id="KW-0520">NAD</keyword>
<evidence type="ECO:0000256" key="7">
    <source>
        <dbReference type="ARBA" id="ARBA00067530"/>
    </source>
</evidence>